<dbReference type="RefSeq" id="WP_167609565.1">
    <property type="nucleotide sequence ID" value="NZ_SOYS01000002.1"/>
</dbReference>
<dbReference type="EMBL" id="SOYS01000002">
    <property type="protein sequence ID" value="NIY46783.1"/>
    <property type="molecule type" value="Genomic_DNA"/>
</dbReference>
<protein>
    <submittedName>
        <fullName evidence="2">Nucleotide-binding protein</fullName>
    </submittedName>
</protein>
<evidence type="ECO:0000313" key="3">
    <source>
        <dbReference type="Proteomes" id="UP000697927"/>
    </source>
</evidence>
<dbReference type="Proteomes" id="UP000697927">
    <property type="component" value="Unassembled WGS sequence"/>
</dbReference>
<name>A0ABX0VII4_9ENTR</name>
<dbReference type="InterPro" id="IPR019302">
    <property type="entry name" value="CAP12/PCTIR_TIR_dom"/>
</dbReference>
<sequence>MVHGHDEGSREKVARFLERLGLEAIILHEQANRGRTVIEKVIEYGNVGFAVVLLTPDDEGCVKGGTLEPRARQNVLLELGFFIGHLGRDKVCALKKGVVEIPSDFAGVVWEPMDDNNGWKQSLSRELEAAGHVIDWNKVMR</sequence>
<reference evidence="2 3" key="1">
    <citation type="journal article" date="2020" name="Microorganisms">
        <title>Polyphasic Characterisation of Cedecea colo sp. nov., a New Enteric Bacterium Isolated from the Koala Hindgut.</title>
        <authorList>
            <person name="Boath J.M."/>
            <person name="Dakhal S."/>
            <person name="Van T.T.H."/>
            <person name="Moore R.J."/>
            <person name="Dekiwadia C."/>
            <person name="Macreadie I.G."/>
        </authorList>
    </citation>
    <scope>NUCLEOTIDE SEQUENCE [LARGE SCALE GENOMIC DNA]</scope>
    <source>
        <strain evidence="2 3">ZA</strain>
    </source>
</reference>
<evidence type="ECO:0000313" key="2">
    <source>
        <dbReference type="EMBL" id="NIY46783.1"/>
    </source>
</evidence>
<feature type="domain" description="CD-NTase-associated protein 12/Pycsar effector protein TIR" evidence="1">
    <location>
        <begin position="2"/>
        <end position="114"/>
    </location>
</feature>
<accession>A0ABX0VII4</accession>
<gene>
    <name evidence="2" type="ORF">E2L00_04410</name>
</gene>
<organism evidence="2 3">
    <name type="scientific">Cedecea colo</name>
    <dbReference type="NCBI Taxonomy" id="2552946"/>
    <lineage>
        <taxon>Bacteria</taxon>
        <taxon>Pseudomonadati</taxon>
        <taxon>Pseudomonadota</taxon>
        <taxon>Gammaproteobacteria</taxon>
        <taxon>Enterobacterales</taxon>
        <taxon>Enterobacteriaceae</taxon>
        <taxon>Cedecea</taxon>
    </lineage>
</organism>
<evidence type="ECO:0000259" key="1">
    <source>
        <dbReference type="Pfam" id="PF10137"/>
    </source>
</evidence>
<dbReference type="Pfam" id="PF10137">
    <property type="entry name" value="CAP12-PCTIR_TIR"/>
    <property type="match status" value="1"/>
</dbReference>
<keyword evidence="3" id="KW-1185">Reference proteome</keyword>
<comment type="caution">
    <text evidence="2">The sequence shown here is derived from an EMBL/GenBank/DDBJ whole genome shotgun (WGS) entry which is preliminary data.</text>
</comment>
<proteinExistence type="predicted"/>